<dbReference type="EMBL" id="JANPWB010000005">
    <property type="protein sequence ID" value="KAJ1189819.1"/>
    <property type="molecule type" value="Genomic_DNA"/>
</dbReference>
<feature type="region of interest" description="Disordered" evidence="1">
    <location>
        <begin position="35"/>
        <end position="56"/>
    </location>
</feature>
<dbReference type="Proteomes" id="UP001066276">
    <property type="component" value="Chromosome 3_1"/>
</dbReference>
<protein>
    <submittedName>
        <fullName evidence="2">Uncharacterized protein</fullName>
    </submittedName>
</protein>
<evidence type="ECO:0000313" key="2">
    <source>
        <dbReference type="EMBL" id="KAJ1189819.1"/>
    </source>
</evidence>
<proteinExistence type="predicted"/>
<comment type="caution">
    <text evidence="2">The sequence shown here is derived from an EMBL/GenBank/DDBJ whole genome shotgun (WGS) entry which is preliminary data.</text>
</comment>
<dbReference type="AlphaFoldDB" id="A0AAV7UPD2"/>
<gene>
    <name evidence="2" type="ORF">NDU88_006561</name>
</gene>
<evidence type="ECO:0000256" key="1">
    <source>
        <dbReference type="SAM" id="MobiDB-lite"/>
    </source>
</evidence>
<keyword evidence="3" id="KW-1185">Reference proteome</keyword>
<reference evidence="2" key="1">
    <citation type="journal article" date="2022" name="bioRxiv">
        <title>Sequencing and chromosome-scale assembly of the giantPleurodeles waltlgenome.</title>
        <authorList>
            <person name="Brown T."/>
            <person name="Elewa A."/>
            <person name="Iarovenko S."/>
            <person name="Subramanian E."/>
            <person name="Araus A.J."/>
            <person name="Petzold A."/>
            <person name="Susuki M."/>
            <person name="Suzuki K.-i.T."/>
            <person name="Hayashi T."/>
            <person name="Toyoda A."/>
            <person name="Oliveira C."/>
            <person name="Osipova E."/>
            <person name="Leigh N.D."/>
            <person name="Simon A."/>
            <person name="Yun M.H."/>
        </authorList>
    </citation>
    <scope>NUCLEOTIDE SEQUENCE</scope>
    <source>
        <strain evidence="2">20211129_DDA</strain>
        <tissue evidence="2">Liver</tissue>
    </source>
</reference>
<feature type="compositionally biased region" description="Polar residues" evidence="1">
    <location>
        <begin position="38"/>
        <end position="50"/>
    </location>
</feature>
<accession>A0AAV7UPD2</accession>
<evidence type="ECO:0000313" key="3">
    <source>
        <dbReference type="Proteomes" id="UP001066276"/>
    </source>
</evidence>
<organism evidence="2 3">
    <name type="scientific">Pleurodeles waltl</name>
    <name type="common">Iberian ribbed newt</name>
    <dbReference type="NCBI Taxonomy" id="8319"/>
    <lineage>
        <taxon>Eukaryota</taxon>
        <taxon>Metazoa</taxon>
        <taxon>Chordata</taxon>
        <taxon>Craniata</taxon>
        <taxon>Vertebrata</taxon>
        <taxon>Euteleostomi</taxon>
        <taxon>Amphibia</taxon>
        <taxon>Batrachia</taxon>
        <taxon>Caudata</taxon>
        <taxon>Salamandroidea</taxon>
        <taxon>Salamandridae</taxon>
        <taxon>Pleurodelinae</taxon>
        <taxon>Pleurodeles</taxon>
    </lineage>
</organism>
<sequence length="186" mass="20633">MSPGEPPGMSAGKPRKLEKPARQLLFLEALLQHRSPTDTRTLSPSGYSANKSDKASDNTMERILNELMAVNCRLDGMDSNIPALTAKTKSILSDIAGFQSQVASLEVCMASTEDRLNKIPDSDQELLYLCSKVIDLEDRSHRDNICFFGFPEHQNALTRRSFTRPPSGLSQVSPLTPHWNCNERTA</sequence>
<name>A0AAV7UPD2_PLEWA</name>